<dbReference type="GeneID" id="91093491"/>
<keyword evidence="3" id="KW-1185">Reference proteome</keyword>
<feature type="domain" description="DUF7918" evidence="1">
    <location>
        <begin position="19"/>
        <end position="222"/>
    </location>
</feature>
<dbReference type="PANTHER" id="PTHR36223">
    <property type="entry name" value="BETA-LACTAMASE-TYPE TRANSPEPTIDASE FOLD DOMAIN CONTAINING PROTEIN"/>
    <property type="match status" value="1"/>
</dbReference>
<accession>A0AAX4JTM5</accession>
<reference evidence="2 3" key="1">
    <citation type="submission" date="2024-01" db="EMBL/GenBank/DDBJ databases">
        <title>Comparative genomics of Cryptococcus and Kwoniella reveals pathogenesis evolution and contrasting modes of karyotype evolution via chromosome fusion or intercentromeric recombination.</title>
        <authorList>
            <person name="Coelho M.A."/>
            <person name="David-Palma M."/>
            <person name="Shea T."/>
            <person name="Bowers K."/>
            <person name="McGinley-Smith S."/>
            <person name="Mohammad A.W."/>
            <person name="Gnirke A."/>
            <person name="Yurkov A.M."/>
            <person name="Nowrousian M."/>
            <person name="Sun S."/>
            <person name="Cuomo C.A."/>
            <person name="Heitman J."/>
        </authorList>
    </citation>
    <scope>NUCLEOTIDE SEQUENCE [LARGE SCALE GENOMIC DNA]</scope>
    <source>
        <strain evidence="2 3">CBS 6074</strain>
    </source>
</reference>
<dbReference type="PANTHER" id="PTHR36223:SF5">
    <property type="entry name" value="BETA-LACTAMASE-TYPE TRANSPEPTIDASE FOLD DOMAIN CONTAINING PROTEIN"/>
    <property type="match status" value="1"/>
</dbReference>
<dbReference type="EMBL" id="CP144100">
    <property type="protein sequence ID" value="WWC87920.1"/>
    <property type="molecule type" value="Genomic_DNA"/>
</dbReference>
<dbReference type="AlphaFoldDB" id="A0AAX4JTM5"/>
<evidence type="ECO:0000313" key="2">
    <source>
        <dbReference type="EMBL" id="WWC87920.1"/>
    </source>
</evidence>
<protein>
    <recommendedName>
        <fullName evidence="1">DUF7918 domain-containing protein</fullName>
    </recommendedName>
</protein>
<dbReference type="RefSeq" id="XP_066074683.1">
    <property type="nucleotide sequence ID" value="XM_066218586.1"/>
</dbReference>
<evidence type="ECO:0000259" key="1">
    <source>
        <dbReference type="Pfam" id="PF25534"/>
    </source>
</evidence>
<proteinExistence type="predicted"/>
<gene>
    <name evidence="2" type="ORF">L201_002820</name>
</gene>
<evidence type="ECO:0000313" key="3">
    <source>
        <dbReference type="Proteomes" id="UP001355207"/>
    </source>
</evidence>
<organism evidence="2 3">
    <name type="scientific">Kwoniella dendrophila CBS 6074</name>
    <dbReference type="NCBI Taxonomy" id="1295534"/>
    <lineage>
        <taxon>Eukaryota</taxon>
        <taxon>Fungi</taxon>
        <taxon>Dikarya</taxon>
        <taxon>Basidiomycota</taxon>
        <taxon>Agaricomycotina</taxon>
        <taxon>Tremellomycetes</taxon>
        <taxon>Tremellales</taxon>
        <taxon>Cryptococcaceae</taxon>
        <taxon>Kwoniella</taxon>
    </lineage>
</organism>
<dbReference type="Pfam" id="PF25534">
    <property type="entry name" value="DUF7918"/>
    <property type="match status" value="1"/>
</dbReference>
<sequence length="351" mass="39111">MHSQGICGGFEAWVESEDEQERLNEYQVLHIPADTEHPARSQCYLETIDKPYAICVKKSSCLSYKGDWSCDISIDGVCLVDIGVWCEAETEYRVEDVINSIDGKLHKSFLKFSPQLTTDKPEEITLTTEDTQSLATIVISLTPGTWVRAGSEPCEPTALQAKVADEKAKKFAHTTSLVNPQELTCSVADAYSFEPSSNGESFYQFTFNYRSRVKLKMMNIIEEEEVKSPRGADRQSEVNVGSSGMNVLAKRKLSPLEYADAIDLTDSPPKKRKKPKLKDLLAAEAVEVEDEEAEQVKKECDKGQSSSKLGEKMKLLGEENQALREALRKLQQGMMVEAAAVDLTLDVYDSD</sequence>
<dbReference type="Proteomes" id="UP001355207">
    <property type="component" value="Chromosome 3"/>
</dbReference>
<name>A0AAX4JTM5_9TREE</name>
<dbReference type="InterPro" id="IPR057678">
    <property type="entry name" value="DUF7918"/>
</dbReference>